<evidence type="ECO:0000256" key="5">
    <source>
        <dbReference type="ARBA" id="ARBA00023136"/>
    </source>
</evidence>
<evidence type="ECO:0000256" key="2">
    <source>
        <dbReference type="ARBA" id="ARBA00022475"/>
    </source>
</evidence>
<feature type="transmembrane region" description="Helical" evidence="8">
    <location>
        <begin position="107"/>
        <end position="125"/>
    </location>
</feature>
<keyword evidence="7" id="KW-0325">Glycoprotein</keyword>
<comment type="caution">
    <text evidence="9">The sequence shown here is derived from an EMBL/GenBank/DDBJ whole genome shotgun (WGS) entry which is preliminary data.</text>
</comment>
<reference evidence="9 10" key="1">
    <citation type="submission" date="2015-12" db="EMBL/GenBank/DDBJ databases">
        <title>The genome of Folsomia candida.</title>
        <authorList>
            <person name="Faddeeva A."/>
            <person name="Derks M.F."/>
            <person name="Anvar Y."/>
            <person name="Smit S."/>
            <person name="Van Straalen N."/>
            <person name="Roelofs D."/>
        </authorList>
    </citation>
    <scope>NUCLEOTIDE SEQUENCE [LARGE SCALE GENOMIC DNA]</scope>
    <source>
        <strain evidence="9 10">VU population</strain>
        <tissue evidence="9">Whole body</tissue>
    </source>
</reference>
<evidence type="ECO:0000256" key="6">
    <source>
        <dbReference type="ARBA" id="ARBA00023170"/>
    </source>
</evidence>
<dbReference type="PANTHER" id="PTHR42643">
    <property type="entry name" value="IONOTROPIC RECEPTOR 20A-RELATED"/>
    <property type="match status" value="1"/>
</dbReference>
<dbReference type="InterPro" id="IPR052192">
    <property type="entry name" value="Insect_Ionotropic_Sensory_Rcpt"/>
</dbReference>
<feature type="transmembrane region" description="Helical" evidence="8">
    <location>
        <begin position="203"/>
        <end position="225"/>
    </location>
</feature>
<evidence type="ECO:0000256" key="8">
    <source>
        <dbReference type="SAM" id="Phobius"/>
    </source>
</evidence>
<keyword evidence="4 8" id="KW-1133">Transmembrane helix</keyword>
<organism evidence="9 10">
    <name type="scientific">Folsomia candida</name>
    <name type="common">Springtail</name>
    <dbReference type="NCBI Taxonomy" id="158441"/>
    <lineage>
        <taxon>Eukaryota</taxon>
        <taxon>Metazoa</taxon>
        <taxon>Ecdysozoa</taxon>
        <taxon>Arthropoda</taxon>
        <taxon>Hexapoda</taxon>
        <taxon>Collembola</taxon>
        <taxon>Entomobryomorpha</taxon>
        <taxon>Isotomoidea</taxon>
        <taxon>Isotomidae</taxon>
        <taxon>Proisotominae</taxon>
        <taxon>Folsomia</taxon>
    </lineage>
</organism>
<comment type="subcellular location">
    <subcellularLocation>
        <location evidence="1">Cell membrane</location>
        <topology evidence="1">Multi-pass membrane protein</topology>
    </subcellularLocation>
</comment>
<dbReference type="EMBL" id="LNIX01000005">
    <property type="protein sequence ID" value="OXA53446.1"/>
    <property type="molecule type" value="Genomic_DNA"/>
</dbReference>
<evidence type="ECO:0000313" key="9">
    <source>
        <dbReference type="EMBL" id="OXA53446.1"/>
    </source>
</evidence>
<accession>A0A226E9Z2</accession>
<dbReference type="GO" id="GO:0005886">
    <property type="term" value="C:plasma membrane"/>
    <property type="evidence" value="ECO:0007669"/>
    <property type="project" value="UniProtKB-SubCell"/>
</dbReference>
<dbReference type="PANTHER" id="PTHR42643:SF32">
    <property type="entry name" value="IONOTROPIC RECEPTOR 31A, ISOFORM C-RELATED"/>
    <property type="match status" value="1"/>
</dbReference>
<proteinExistence type="predicted"/>
<keyword evidence="6" id="KW-0675">Receptor</keyword>
<dbReference type="SUPFAM" id="SSF53850">
    <property type="entry name" value="Periplasmic binding protein-like II"/>
    <property type="match status" value="1"/>
</dbReference>
<keyword evidence="10" id="KW-1185">Reference proteome</keyword>
<evidence type="ECO:0000256" key="1">
    <source>
        <dbReference type="ARBA" id="ARBA00004651"/>
    </source>
</evidence>
<sequence>MNHSYLENNKVSKSCNFDHVTVSVMGYKLEGIVGVVEATTGIIRGDRAAESTLRDMQFMSNFRINLRILDNTMPSDPTYFSGGIGKLLISNETDLGIGYFYVNQDRVQLVAPLIPLMSDGLYVYFVQPLPNSVRNIYLNPLSWELIVFMILTMVIISMIGEAINFKSKVSEKLSEIFILTTSLMTQQAGYVRIKKTVSRLTHLYGLILSYVIYSMFGGKLLSAILRPVIPVQTIQDLVTLDFTFFSIPTAKTVVFNGKMPLGRREFVNNNKAESIRAAVTGHQTHAHIDVGFDSMNSVLWFVQRLLNIKMSDETMCERLSILKFSRSNVFLTTAFYVNRKSVWRNRFNINILKIKETGLMKRYFANTNPRKPRCDFYTVKPSYDPDLGLRDTSTAFLLFLFGIFVSGVILIMERLKQVAISIPYVEGTR</sequence>
<feature type="transmembrane region" description="Helical" evidence="8">
    <location>
        <begin position="145"/>
        <end position="165"/>
    </location>
</feature>
<evidence type="ECO:0000256" key="4">
    <source>
        <dbReference type="ARBA" id="ARBA00022989"/>
    </source>
</evidence>
<feature type="transmembrane region" description="Helical" evidence="8">
    <location>
        <begin position="395"/>
        <end position="412"/>
    </location>
</feature>
<gene>
    <name evidence="9" type="ORF">Fcan01_10428</name>
</gene>
<evidence type="ECO:0000256" key="7">
    <source>
        <dbReference type="ARBA" id="ARBA00023180"/>
    </source>
</evidence>
<evidence type="ECO:0000313" key="10">
    <source>
        <dbReference type="Proteomes" id="UP000198287"/>
    </source>
</evidence>
<keyword evidence="2" id="KW-1003">Cell membrane</keyword>
<keyword evidence="5 8" id="KW-0472">Membrane</keyword>
<dbReference type="AlphaFoldDB" id="A0A226E9Z2"/>
<evidence type="ECO:0000256" key="3">
    <source>
        <dbReference type="ARBA" id="ARBA00022692"/>
    </source>
</evidence>
<keyword evidence="3 8" id="KW-0812">Transmembrane</keyword>
<protein>
    <submittedName>
        <fullName evidence="9">Uncharacterized protein</fullName>
    </submittedName>
</protein>
<name>A0A226E9Z2_FOLCA</name>
<dbReference type="Proteomes" id="UP000198287">
    <property type="component" value="Unassembled WGS sequence"/>
</dbReference>